<dbReference type="Gene3D" id="1.25.40.20">
    <property type="entry name" value="Ankyrin repeat-containing domain"/>
    <property type="match status" value="3"/>
</dbReference>
<dbReference type="OrthoDB" id="1577640at2759"/>
<dbReference type="SMART" id="SM00248">
    <property type="entry name" value="ANK"/>
    <property type="match status" value="10"/>
</dbReference>
<feature type="repeat" description="ANK" evidence="3">
    <location>
        <begin position="286"/>
        <end position="318"/>
    </location>
</feature>
<dbReference type="InterPro" id="IPR002110">
    <property type="entry name" value="Ankyrin_rpt"/>
</dbReference>
<feature type="repeat" description="ANK" evidence="3">
    <location>
        <begin position="496"/>
        <end position="528"/>
    </location>
</feature>
<feature type="repeat" description="ANK" evidence="3">
    <location>
        <begin position="392"/>
        <end position="416"/>
    </location>
</feature>
<keyword evidence="2 3" id="KW-0040">ANK repeat</keyword>
<protein>
    <submittedName>
        <fullName evidence="5">Ankyrin</fullName>
    </submittedName>
</protein>
<proteinExistence type="predicted"/>
<keyword evidence="6" id="KW-1185">Reference proteome</keyword>
<organism evidence="5 6">
    <name type="scientific">Aspergillus fijiensis CBS 313.89</name>
    <dbReference type="NCBI Taxonomy" id="1448319"/>
    <lineage>
        <taxon>Eukaryota</taxon>
        <taxon>Fungi</taxon>
        <taxon>Dikarya</taxon>
        <taxon>Ascomycota</taxon>
        <taxon>Pezizomycotina</taxon>
        <taxon>Eurotiomycetes</taxon>
        <taxon>Eurotiomycetidae</taxon>
        <taxon>Eurotiales</taxon>
        <taxon>Aspergillaceae</taxon>
        <taxon>Aspergillus</taxon>
    </lineage>
</organism>
<keyword evidence="1" id="KW-0677">Repeat</keyword>
<feature type="repeat" description="ANK" evidence="3">
    <location>
        <begin position="599"/>
        <end position="631"/>
    </location>
</feature>
<feature type="repeat" description="ANK" evidence="3">
    <location>
        <begin position="319"/>
        <end position="341"/>
    </location>
</feature>
<dbReference type="PROSITE" id="PS50088">
    <property type="entry name" value="ANK_REPEAT"/>
    <property type="match status" value="6"/>
</dbReference>
<reference evidence="5 6" key="1">
    <citation type="submission" date="2018-02" db="EMBL/GenBank/DDBJ databases">
        <title>The genomes of Aspergillus section Nigri reveals drivers in fungal speciation.</title>
        <authorList>
            <consortium name="DOE Joint Genome Institute"/>
            <person name="Vesth T.C."/>
            <person name="Nybo J."/>
            <person name="Theobald S."/>
            <person name="Brandl J."/>
            <person name="Frisvad J.C."/>
            <person name="Nielsen K.F."/>
            <person name="Lyhne E.K."/>
            <person name="Kogle M.E."/>
            <person name="Kuo A."/>
            <person name="Riley R."/>
            <person name="Clum A."/>
            <person name="Nolan M."/>
            <person name="Lipzen A."/>
            <person name="Salamov A."/>
            <person name="Henrissat B."/>
            <person name="Wiebenga A."/>
            <person name="De vries R.P."/>
            <person name="Grigoriev I.V."/>
            <person name="Mortensen U.H."/>
            <person name="Andersen M.R."/>
            <person name="Baker S.E."/>
        </authorList>
    </citation>
    <scope>NUCLEOTIDE SEQUENCE [LARGE SCALE GENOMIC DNA]</scope>
    <source>
        <strain evidence="5 6">CBS 313.89</strain>
    </source>
</reference>
<dbReference type="PANTHER" id="PTHR24198:SF165">
    <property type="entry name" value="ANKYRIN REPEAT-CONTAINING PROTEIN-RELATED"/>
    <property type="match status" value="1"/>
</dbReference>
<evidence type="ECO:0000256" key="1">
    <source>
        <dbReference type="ARBA" id="ARBA00022737"/>
    </source>
</evidence>
<dbReference type="InterPro" id="IPR036770">
    <property type="entry name" value="Ankyrin_rpt-contain_sf"/>
</dbReference>
<dbReference type="RefSeq" id="XP_040801228.1">
    <property type="nucleotide sequence ID" value="XM_040950127.1"/>
</dbReference>
<feature type="compositionally biased region" description="Acidic residues" evidence="4">
    <location>
        <begin position="179"/>
        <end position="204"/>
    </location>
</feature>
<feature type="repeat" description="ANK" evidence="3">
    <location>
        <begin position="634"/>
        <end position="656"/>
    </location>
</feature>
<dbReference type="PANTHER" id="PTHR24198">
    <property type="entry name" value="ANKYRIN REPEAT AND PROTEIN KINASE DOMAIN-CONTAINING PROTEIN"/>
    <property type="match status" value="1"/>
</dbReference>
<feature type="compositionally biased region" description="Basic and acidic residues" evidence="4">
    <location>
        <begin position="169"/>
        <end position="178"/>
    </location>
</feature>
<accession>A0A8G1RR44</accession>
<dbReference type="EMBL" id="KZ824643">
    <property type="protein sequence ID" value="RAK77218.1"/>
    <property type="molecule type" value="Genomic_DNA"/>
</dbReference>
<feature type="region of interest" description="Disordered" evidence="4">
    <location>
        <begin position="166"/>
        <end position="207"/>
    </location>
</feature>
<dbReference type="AlphaFoldDB" id="A0A8G1RR44"/>
<evidence type="ECO:0000256" key="3">
    <source>
        <dbReference type="PROSITE-ProRule" id="PRU00023"/>
    </source>
</evidence>
<dbReference type="VEuPathDB" id="FungiDB:BO72DRAFT_527706"/>
<dbReference type="Proteomes" id="UP000249789">
    <property type="component" value="Unassembled WGS sequence"/>
</dbReference>
<dbReference type="Pfam" id="PF12796">
    <property type="entry name" value="Ank_2"/>
    <property type="match status" value="4"/>
</dbReference>
<evidence type="ECO:0000313" key="5">
    <source>
        <dbReference type="EMBL" id="RAK77218.1"/>
    </source>
</evidence>
<name>A0A8G1RR44_9EURO</name>
<evidence type="ECO:0000256" key="4">
    <source>
        <dbReference type="SAM" id="MobiDB-lite"/>
    </source>
</evidence>
<dbReference type="SUPFAM" id="SSF48403">
    <property type="entry name" value="Ankyrin repeat"/>
    <property type="match status" value="2"/>
</dbReference>
<sequence length="725" mass="79798">MAIPTLPAELIRHVIFQSTPPNQWGKYWPSTRAVDEVKDFLALRLVCKEFNNIILDYFLDPRILTESFDSACLQRSDPPTPPAIRFCRRLLSRHLERSRAGRRVNEVSRKFAQRVNGVVDAAVDALREGEGKGDEVQRLRKTYTEGMAAAVVAFGGLTKAMFQGIAGTKPEREGVEKDQDGDDDNDDDDDGLEEDEGEEEDDTEWAWSDPLTMALTAAGILCRVDDMKTLIAKGARPKFEEDAGWIGLTLHGAAIGGNLDALGLLCEHIRRESVGEDETMDDCLHTGNTALHFAAQYGHCHAVQWCLKEGFKPDDRNKNDQTPLFLAASSGHADVVKKLLELDIEREKKWRLSGKDQERAVAAAAADDDDDGDDDWFAMQRAIVDVEADDYRGRTPMLMAVQRGYLDVVEELMWKGDLLINRRNPEEYRMTYLATAASRGHEAIVLRLLSYPDIKTDVIDSSGHGILKHAAVGGNENIVRKVLSWPKVDVNRRGEDDSTPIMWAAIHGHESIVRLLIENGAAVDLVTHQLHLRLLRYFGILGDPDTGAVDNRLLGAMTGQVAVLVGASALDAAAHNGHEGTFRLLAAQPGVELDRPDLDGRTPFANAALTGNVGIVKLLLEKGDMLNPEAADRFGHTPLMLAARAGDDDVVRVLLRDPRVDSSGRDKEGHSALVLAAIQGSEDHQSVAKLLLKTVRSRQEVEEALAATQDACMRALLSSYLQTKS</sequence>
<dbReference type="PRINTS" id="PR01415">
    <property type="entry name" value="ANKYRIN"/>
</dbReference>
<evidence type="ECO:0000256" key="2">
    <source>
        <dbReference type="ARBA" id="ARBA00023043"/>
    </source>
</evidence>
<gene>
    <name evidence="5" type="ORF">BO72DRAFT_527706</name>
</gene>
<dbReference type="PROSITE" id="PS50297">
    <property type="entry name" value="ANK_REP_REGION"/>
    <property type="match status" value="6"/>
</dbReference>
<dbReference type="GeneID" id="63867462"/>
<evidence type="ECO:0000313" key="6">
    <source>
        <dbReference type="Proteomes" id="UP000249789"/>
    </source>
</evidence>